<evidence type="ECO:0000259" key="2">
    <source>
        <dbReference type="Pfam" id="PF22917"/>
    </source>
</evidence>
<dbReference type="PANTHER" id="PTHR32487">
    <property type="entry name" value="3-OXO-DELTA(4,5)-STEROID 5-BETA-REDUCTASE"/>
    <property type="match status" value="1"/>
</dbReference>
<dbReference type="STRING" id="1891671.SAMN06295885_2432"/>
<feature type="region of interest" description="Disordered" evidence="1">
    <location>
        <begin position="1"/>
        <end position="34"/>
    </location>
</feature>
<evidence type="ECO:0000313" key="3">
    <source>
        <dbReference type="EMBL" id="SMH44780.1"/>
    </source>
</evidence>
<dbReference type="Proteomes" id="UP000193711">
    <property type="component" value="Unassembled WGS sequence"/>
</dbReference>
<feature type="domain" description="PRISE-like Rossmann-fold" evidence="2">
    <location>
        <begin position="92"/>
        <end position="388"/>
    </location>
</feature>
<evidence type="ECO:0000256" key="1">
    <source>
        <dbReference type="SAM" id="MobiDB-lite"/>
    </source>
</evidence>
<dbReference type="InterPro" id="IPR055222">
    <property type="entry name" value="PRISE-like_Rossmann-fold"/>
</dbReference>
<evidence type="ECO:0000313" key="4">
    <source>
        <dbReference type="Proteomes" id="UP000193711"/>
    </source>
</evidence>
<keyword evidence="4" id="KW-1185">Reference proteome</keyword>
<proteinExistence type="predicted"/>
<dbReference type="InterPro" id="IPR036291">
    <property type="entry name" value="NAD(P)-bd_dom_sf"/>
</dbReference>
<dbReference type="EMBL" id="FXBM01000002">
    <property type="protein sequence ID" value="SMH44780.1"/>
    <property type="molecule type" value="Genomic_DNA"/>
</dbReference>
<name>A0A1X7P463_9MICO</name>
<organism evidence="3 4">
    <name type="scientific">Rathayibacter oskolensis</name>
    <dbReference type="NCBI Taxonomy" id="1891671"/>
    <lineage>
        <taxon>Bacteria</taxon>
        <taxon>Bacillati</taxon>
        <taxon>Actinomycetota</taxon>
        <taxon>Actinomycetes</taxon>
        <taxon>Micrococcales</taxon>
        <taxon>Microbacteriaceae</taxon>
        <taxon>Rathayibacter</taxon>
    </lineage>
</organism>
<feature type="compositionally biased region" description="Polar residues" evidence="1">
    <location>
        <begin position="10"/>
        <end position="32"/>
    </location>
</feature>
<dbReference type="Gene3D" id="3.40.50.720">
    <property type="entry name" value="NAD(P)-binding Rossmann-like Domain"/>
    <property type="match status" value="1"/>
</dbReference>
<dbReference type="CDD" id="cd08948">
    <property type="entry name" value="5beta-POR_like_SDR_a"/>
    <property type="match status" value="1"/>
</dbReference>
<accession>A0A1X7P463</accession>
<gene>
    <name evidence="3" type="ORF">SAMN06295885_2432</name>
</gene>
<protein>
    <submittedName>
        <fullName evidence="3">Nucleoside-diphosphate-sugar epimerase</fullName>
    </submittedName>
</protein>
<dbReference type="SUPFAM" id="SSF51735">
    <property type="entry name" value="NAD(P)-binding Rossmann-fold domains"/>
    <property type="match status" value="1"/>
</dbReference>
<sequence length="388" mass="42637">MVAGAPGRTGNASAVSTLSQGMTSTPQHSSLRPTDAERRALVVGATGIGGSALVDLLTERGWPVTALSRRPIDERPGVTPLSADLRSADDLARVLAHERPTHVFFTAWSRQASEEENIAVNGGMVRDLLAALAHAPLEHVALVTGLKHYLGPFEAYGQGAMPDTPFHEEEARLDAPNFYYAQEDELFAAAARDGFTWSVHRSHTVIGHAVGNAMNMGLTLAVAASIHRELGTPFVFPGSLTQWNGLTDMTDSTVLAEQMLWAGTSEAGRDQAFNVVNGDVFRWRWMWTRLADYFGVEPVGPGEEPQPLEEQMKGAGEVWQRLVREHDLVEPDLDRVASWWHTDADLGRRIEVVTDISKSRLAGFTLHHRTVDSFTALFDRYRAERLIP</sequence>
<dbReference type="PANTHER" id="PTHR32487:SF0">
    <property type="entry name" value="3-OXO-DELTA(4,5)-STEROID 5-BETA-REDUCTASE"/>
    <property type="match status" value="1"/>
</dbReference>
<dbReference type="Pfam" id="PF22917">
    <property type="entry name" value="PRISE"/>
    <property type="match status" value="1"/>
</dbReference>
<dbReference type="AlphaFoldDB" id="A0A1X7P463"/>
<reference evidence="4" key="1">
    <citation type="submission" date="2017-04" db="EMBL/GenBank/DDBJ databases">
        <authorList>
            <person name="Varghese N."/>
            <person name="Submissions S."/>
        </authorList>
    </citation>
    <scope>NUCLEOTIDE SEQUENCE [LARGE SCALE GENOMIC DNA]</scope>
    <source>
        <strain evidence="4">VKM Ac-2121</strain>
    </source>
</reference>